<dbReference type="PATRIC" id="fig|1429438.4.peg.6869"/>
<gene>
    <name evidence="6" type="ORF">ETSY1_36530</name>
</gene>
<accession>W4L8M5</accession>
<dbReference type="Proteomes" id="UP000019141">
    <property type="component" value="Unassembled WGS sequence"/>
</dbReference>
<dbReference type="InterPro" id="IPR036388">
    <property type="entry name" value="WH-like_DNA-bd_sf"/>
</dbReference>
<dbReference type="PANTHER" id="PTHR30126">
    <property type="entry name" value="HTH-TYPE TRANSCRIPTIONAL REGULATOR"/>
    <property type="match status" value="1"/>
</dbReference>
<keyword evidence="4" id="KW-0804">Transcription</keyword>
<dbReference type="AlphaFoldDB" id="W4L8M5"/>
<evidence type="ECO:0000259" key="5">
    <source>
        <dbReference type="PROSITE" id="PS50931"/>
    </source>
</evidence>
<evidence type="ECO:0000313" key="7">
    <source>
        <dbReference type="Proteomes" id="UP000019141"/>
    </source>
</evidence>
<dbReference type="GO" id="GO:0000976">
    <property type="term" value="F:transcription cis-regulatory region binding"/>
    <property type="evidence" value="ECO:0007669"/>
    <property type="project" value="TreeGrafter"/>
</dbReference>
<evidence type="ECO:0000256" key="3">
    <source>
        <dbReference type="ARBA" id="ARBA00023125"/>
    </source>
</evidence>
<evidence type="ECO:0000256" key="4">
    <source>
        <dbReference type="ARBA" id="ARBA00023163"/>
    </source>
</evidence>
<dbReference type="GO" id="GO:0003700">
    <property type="term" value="F:DNA-binding transcription factor activity"/>
    <property type="evidence" value="ECO:0007669"/>
    <property type="project" value="InterPro"/>
</dbReference>
<comment type="caution">
    <text evidence="6">The sequence shown here is derived from an EMBL/GenBank/DDBJ whole genome shotgun (WGS) entry which is preliminary data.</text>
</comment>
<dbReference type="InterPro" id="IPR005119">
    <property type="entry name" value="LysR_subst-bd"/>
</dbReference>
<organism evidence="6 7">
    <name type="scientific">Entotheonella factor</name>
    <dbReference type="NCBI Taxonomy" id="1429438"/>
    <lineage>
        <taxon>Bacteria</taxon>
        <taxon>Pseudomonadati</taxon>
        <taxon>Nitrospinota/Tectimicrobiota group</taxon>
        <taxon>Candidatus Tectimicrobiota</taxon>
        <taxon>Candidatus Entotheonellia</taxon>
        <taxon>Candidatus Entotheonellales</taxon>
        <taxon>Candidatus Entotheonellaceae</taxon>
        <taxon>Candidatus Entotheonella</taxon>
    </lineage>
</organism>
<dbReference type="PANTHER" id="PTHR30126:SF40">
    <property type="entry name" value="HTH-TYPE TRANSCRIPTIONAL REGULATOR GLTR"/>
    <property type="match status" value="1"/>
</dbReference>
<dbReference type="EMBL" id="AZHW01001127">
    <property type="protein sequence ID" value="ETW94050.1"/>
    <property type="molecule type" value="Genomic_DNA"/>
</dbReference>
<dbReference type="Gene3D" id="3.40.190.290">
    <property type="match status" value="1"/>
</dbReference>
<dbReference type="Gene3D" id="1.10.10.10">
    <property type="entry name" value="Winged helix-like DNA-binding domain superfamily/Winged helix DNA-binding domain"/>
    <property type="match status" value="1"/>
</dbReference>
<evidence type="ECO:0000256" key="2">
    <source>
        <dbReference type="ARBA" id="ARBA00023015"/>
    </source>
</evidence>
<dbReference type="HOGENOM" id="CLU_039613_6_1_7"/>
<reference evidence="6 7" key="1">
    <citation type="journal article" date="2014" name="Nature">
        <title>An environmental bacterial taxon with a large and distinct metabolic repertoire.</title>
        <authorList>
            <person name="Wilson M.C."/>
            <person name="Mori T."/>
            <person name="Ruckert C."/>
            <person name="Uria A.R."/>
            <person name="Helf M.J."/>
            <person name="Takada K."/>
            <person name="Gernert C."/>
            <person name="Steffens U.A."/>
            <person name="Heycke N."/>
            <person name="Schmitt S."/>
            <person name="Rinke C."/>
            <person name="Helfrich E.J."/>
            <person name="Brachmann A.O."/>
            <person name="Gurgui C."/>
            <person name="Wakimoto T."/>
            <person name="Kracht M."/>
            <person name="Crusemann M."/>
            <person name="Hentschel U."/>
            <person name="Abe I."/>
            <person name="Matsunaga S."/>
            <person name="Kalinowski J."/>
            <person name="Takeyama H."/>
            <person name="Piel J."/>
        </authorList>
    </citation>
    <scope>NUCLEOTIDE SEQUENCE [LARGE SCALE GENOMIC DNA]</scope>
    <source>
        <strain evidence="7">TSY1</strain>
    </source>
</reference>
<evidence type="ECO:0000256" key="1">
    <source>
        <dbReference type="ARBA" id="ARBA00009437"/>
    </source>
</evidence>
<keyword evidence="7" id="KW-1185">Reference proteome</keyword>
<dbReference type="FunFam" id="1.10.10.10:FF:000001">
    <property type="entry name" value="LysR family transcriptional regulator"/>
    <property type="match status" value="1"/>
</dbReference>
<evidence type="ECO:0000313" key="6">
    <source>
        <dbReference type="EMBL" id="ETW94050.1"/>
    </source>
</evidence>
<name>W4L8M5_ENTF1</name>
<keyword evidence="3" id="KW-0238">DNA-binding</keyword>
<keyword evidence="2" id="KW-0805">Transcription regulation</keyword>
<dbReference type="InterPro" id="IPR000847">
    <property type="entry name" value="LysR_HTH_N"/>
</dbReference>
<dbReference type="SUPFAM" id="SSF46785">
    <property type="entry name" value="Winged helix' DNA-binding domain"/>
    <property type="match status" value="1"/>
</dbReference>
<dbReference type="CDD" id="cd05466">
    <property type="entry name" value="PBP2_LTTR_substrate"/>
    <property type="match status" value="1"/>
</dbReference>
<dbReference type="PRINTS" id="PR00039">
    <property type="entry name" value="HTHLYSR"/>
</dbReference>
<dbReference type="InterPro" id="IPR036390">
    <property type="entry name" value="WH_DNA-bd_sf"/>
</dbReference>
<comment type="similarity">
    <text evidence="1">Belongs to the LysR transcriptional regulatory family.</text>
</comment>
<sequence length="294" mass="31764">MNFELQHLRTFVAVAEAGSVTGAAKRLYLSPPAVSAHIQKLEDELQVPLFVRTSQGMEVTAQGQVLRAKAEQALQAAQNVVRQAAELQSEIRGRVTFGINASPQVLRLAPIIQHLHTEYPGIDLALVHSATGKILEALRSGTLDIGFVFGPVTDRVLVAHRLGMIDLVIAVPQRFASQVPQVDWAAMAKLPWLYSDGYCPFQDMIDTCFAARGLRAQRVVETNDEATKCDLVRAGIGLALLDREEANALAAAGAAVIREPEPMPCDLSLVYAAQRADDPLIQAIAGTVCLVWAP</sequence>
<dbReference type="Pfam" id="PF00126">
    <property type="entry name" value="HTH_1"/>
    <property type="match status" value="1"/>
</dbReference>
<dbReference type="Pfam" id="PF03466">
    <property type="entry name" value="LysR_substrate"/>
    <property type="match status" value="1"/>
</dbReference>
<feature type="domain" description="HTH lysR-type" evidence="5">
    <location>
        <begin position="3"/>
        <end position="60"/>
    </location>
</feature>
<protein>
    <recommendedName>
        <fullName evidence="5">HTH lysR-type domain-containing protein</fullName>
    </recommendedName>
</protein>
<dbReference type="SUPFAM" id="SSF53850">
    <property type="entry name" value="Periplasmic binding protein-like II"/>
    <property type="match status" value="1"/>
</dbReference>
<dbReference type="PROSITE" id="PS50931">
    <property type="entry name" value="HTH_LYSR"/>
    <property type="match status" value="1"/>
</dbReference>
<proteinExistence type="inferred from homology"/>